<evidence type="ECO:0000313" key="3">
    <source>
        <dbReference type="Proteomes" id="UP000236291"/>
    </source>
</evidence>
<dbReference type="Gene3D" id="3.40.50.300">
    <property type="entry name" value="P-loop containing nucleotide triphosphate hydrolases"/>
    <property type="match status" value="1"/>
</dbReference>
<sequence length="272" mass="31085">MCFRPPTCWRYCFGSMIDLLENCVPHYHTFIENELRKKQERIDDKKTNWTKDDKASDCSENMCKSFLEFVRERFLEIALPLRKCISVLHTHVAKSYIGEDIIEGLVGLVHSIDSFQSLLLQTNIVSEVLEQLFCPPERQQPFSFESSEGAEYLLNNRRIECLYSLITLEDSLGKLDWPDVTHEETIRVFCLQTSSLIFSTASSSFKLHSVAMKPLNVLVVDEAAQLKECESIIPLLLKDINHGILVGDERQLPAMVESNVSLGVGYGRSLFE</sequence>
<dbReference type="InterPro" id="IPR027417">
    <property type="entry name" value="P-loop_NTPase"/>
</dbReference>
<gene>
    <name evidence="2" type="ORF">L195_g047191</name>
</gene>
<dbReference type="InterPro" id="IPR041677">
    <property type="entry name" value="DNA2/NAM7_AAA_11"/>
</dbReference>
<dbReference type="PANTHER" id="PTHR10887:SF515">
    <property type="entry name" value="P-LOOP CONTAINING NUCLEOSIDE TRIPHOSPHATE HYDROLASES SUPERFAMILY PROTEIN"/>
    <property type="match status" value="1"/>
</dbReference>
<dbReference type="Proteomes" id="UP000236291">
    <property type="component" value="Unassembled WGS sequence"/>
</dbReference>
<accession>A0A2K3MJV6</accession>
<dbReference type="AlphaFoldDB" id="A0A2K3MJV6"/>
<dbReference type="GO" id="GO:0004386">
    <property type="term" value="F:helicase activity"/>
    <property type="evidence" value="ECO:0007669"/>
    <property type="project" value="InterPro"/>
</dbReference>
<dbReference type="PANTHER" id="PTHR10887">
    <property type="entry name" value="DNA2/NAM7 HELICASE FAMILY"/>
    <property type="match status" value="1"/>
</dbReference>
<evidence type="ECO:0000259" key="1">
    <source>
        <dbReference type="Pfam" id="PF13086"/>
    </source>
</evidence>
<comment type="caution">
    <text evidence="2">The sequence shown here is derived from an EMBL/GenBank/DDBJ whole genome shotgun (WGS) entry which is preliminary data.</text>
</comment>
<dbReference type="InterPro" id="IPR045055">
    <property type="entry name" value="DNA2/NAM7-like"/>
</dbReference>
<reference evidence="2 3" key="2">
    <citation type="journal article" date="2017" name="Front. Plant Sci.">
        <title>Gene Classification and Mining of Molecular Markers Useful in Red Clover (Trifolium pratense) Breeding.</title>
        <authorList>
            <person name="Istvanek J."/>
            <person name="Dluhosova J."/>
            <person name="Dluhos P."/>
            <person name="Patkova L."/>
            <person name="Nedelnik J."/>
            <person name="Repkova J."/>
        </authorList>
    </citation>
    <scope>NUCLEOTIDE SEQUENCE [LARGE SCALE GENOMIC DNA]</scope>
    <source>
        <strain evidence="3">cv. Tatra</strain>
        <tissue evidence="2">Young leaves</tissue>
    </source>
</reference>
<organism evidence="2 3">
    <name type="scientific">Trifolium pratense</name>
    <name type="common">Red clover</name>
    <dbReference type="NCBI Taxonomy" id="57577"/>
    <lineage>
        <taxon>Eukaryota</taxon>
        <taxon>Viridiplantae</taxon>
        <taxon>Streptophyta</taxon>
        <taxon>Embryophyta</taxon>
        <taxon>Tracheophyta</taxon>
        <taxon>Spermatophyta</taxon>
        <taxon>Magnoliopsida</taxon>
        <taxon>eudicotyledons</taxon>
        <taxon>Gunneridae</taxon>
        <taxon>Pentapetalae</taxon>
        <taxon>rosids</taxon>
        <taxon>fabids</taxon>
        <taxon>Fabales</taxon>
        <taxon>Fabaceae</taxon>
        <taxon>Papilionoideae</taxon>
        <taxon>50 kb inversion clade</taxon>
        <taxon>NPAAA clade</taxon>
        <taxon>Hologalegina</taxon>
        <taxon>IRL clade</taxon>
        <taxon>Trifolieae</taxon>
        <taxon>Trifolium</taxon>
    </lineage>
</organism>
<proteinExistence type="predicted"/>
<evidence type="ECO:0000313" key="2">
    <source>
        <dbReference type="EMBL" id="PNX91062.1"/>
    </source>
</evidence>
<protein>
    <recommendedName>
        <fullName evidence="1">DNA2/NAM7 helicase helicase domain-containing protein</fullName>
    </recommendedName>
</protein>
<dbReference type="Pfam" id="PF13086">
    <property type="entry name" value="AAA_11"/>
    <property type="match status" value="1"/>
</dbReference>
<feature type="domain" description="DNA2/NAM7 helicase helicase" evidence="1">
    <location>
        <begin position="181"/>
        <end position="258"/>
    </location>
</feature>
<feature type="non-terminal residue" evidence="2">
    <location>
        <position position="272"/>
    </location>
</feature>
<reference evidence="2 3" key="1">
    <citation type="journal article" date="2014" name="Am. J. Bot.">
        <title>Genome assembly and annotation for red clover (Trifolium pratense; Fabaceae).</title>
        <authorList>
            <person name="Istvanek J."/>
            <person name="Jaros M."/>
            <person name="Krenek A."/>
            <person name="Repkova J."/>
        </authorList>
    </citation>
    <scope>NUCLEOTIDE SEQUENCE [LARGE SCALE GENOMIC DNA]</scope>
    <source>
        <strain evidence="3">cv. Tatra</strain>
        <tissue evidence="2">Young leaves</tissue>
    </source>
</reference>
<name>A0A2K3MJV6_TRIPR</name>
<dbReference type="EMBL" id="ASHM01064904">
    <property type="protein sequence ID" value="PNX91062.1"/>
    <property type="molecule type" value="Genomic_DNA"/>
</dbReference>